<evidence type="ECO:0000256" key="1">
    <source>
        <dbReference type="SAM" id="MobiDB-lite"/>
    </source>
</evidence>
<feature type="region of interest" description="Disordered" evidence="1">
    <location>
        <begin position="183"/>
        <end position="228"/>
    </location>
</feature>
<dbReference type="Pfam" id="PF13384">
    <property type="entry name" value="HTH_23"/>
    <property type="match status" value="1"/>
</dbReference>
<protein>
    <submittedName>
        <fullName evidence="3">Putative transposase</fullName>
    </submittedName>
</protein>
<evidence type="ECO:0000259" key="2">
    <source>
        <dbReference type="Pfam" id="PF13592"/>
    </source>
</evidence>
<evidence type="ECO:0000313" key="3">
    <source>
        <dbReference type="EMBL" id="EMF57311.1"/>
    </source>
</evidence>
<dbReference type="EMBL" id="KB405057">
    <property type="protein sequence ID" value="EMF57311.1"/>
    <property type="molecule type" value="Genomic_DNA"/>
</dbReference>
<reference evidence="4" key="1">
    <citation type="journal article" date="2013" name="Genome Announc.">
        <title>Draft Genome Sequence of Streptomyces bottropensis ATCC 25435, a Bottromycin-Producing Actinomycete.</title>
        <authorList>
            <person name="Zhang H."/>
            <person name="Zhou W."/>
            <person name="Zhuang Y."/>
            <person name="Liang X."/>
            <person name="Liu T."/>
        </authorList>
    </citation>
    <scope>NUCLEOTIDE SEQUENCE [LARGE SCALE GENOMIC DNA]</scope>
    <source>
        <strain evidence="4">ATCC 25435</strain>
    </source>
</reference>
<name>M3ELL5_9ACTN</name>
<feature type="region of interest" description="Disordered" evidence="1">
    <location>
        <begin position="135"/>
        <end position="171"/>
    </location>
</feature>
<evidence type="ECO:0000313" key="4">
    <source>
        <dbReference type="Proteomes" id="UP000030760"/>
    </source>
</evidence>
<dbReference type="InterPro" id="IPR025959">
    <property type="entry name" value="Winged_HTH_dom"/>
</dbReference>
<feature type="compositionally biased region" description="Basic residues" evidence="1">
    <location>
        <begin position="147"/>
        <end position="171"/>
    </location>
</feature>
<dbReference type="SUPFAM" id="SSF46689">
    <property type="entry name" value="Homeodomain-like"/>
    <property type="match status" value="1"/>
</dbReference>
<feature type="domain" description="Winged helix-turn helix" evidence="2">
    <location>
        <begin position="97"/>
        <end position="140"/>
    </location>
</feature>
<dbReference type="InterPro" id="IPR009057">
    <property type="entry name" value="Homeodomain-like_sf"/>
</dbReference>
<dbReference type="Proteomes" id="UP000030760">
    <property type="component" value="Unassembled WGS sequence"/>
</dbReference>
<proteinExistence type="predicted"/>
<sequence>MRYAQGGGLTAERRAFREQIRLDAGEMFAAGSDNAEVAKVLRVHVRSVQRWRREWAERGEAGLVSKGPASLPRLSDELFVKLEAALALGAAAHGWPDERWTLARIRTLIGRMFPKSCTGPGVCLLLHRHGWSPQVPARRACSATTGRSRRGGRRPGRPWNHRGGARRLDRLRRRGRVLDDAAYRPYLVPQRRHPGDPGQRRQQTPPVGSRSVLQQARRAAAVGLPAHR</sequence>
<feature type="compositionally biased region" description="Polar residues" evidence="1">
    <location>
        <begin position="200"/>
        <end position="214"/>
    </location>
</feature>
<dbReference type="Pfam" id="PF13592">
    <property type="entry name" value="HTH_33"/>
    <property type="match status" value="1"/>
</dbReference>
<dbReference type="AlphaFoldDB" id="M3ELL5"/>
<gene>
    <name evidence="3" type="ORF">SBD_1473</name>
</gene>
<organism evidence="3 4">
    <name type="scientific">Streptomyces bottropensis ATCC 25435</name>
    <dbReference type="NCBI Taxonomy" id="1054862"/>
    <lineage>
        <taxon>Bacteria</taxon>
        <taxon>Bacillati</taxon>
        <taxon>Actinomycetota</taxon>
        <taxon>Actinomycetes</taxon>
        <taxon>Kitasatosporales</taxon>
        <taxon>Streptomycetaceae</taxon>
        <taxon>Streptomyces</taxon>
    </lineage>
</organism>
<accession>M3ELL5</accession>